<keyword evidence="2" id="KW-1185">Reference proteome</keyword>
<sequence>YCRKVQDYRGNVNFRNEYGIPIYKNANKAYKDKQFKDIVEDLSMLEKMKKSGSTSTLRCIDPNNLTTFDKNFFN</sequence>
<reference evidence="1 2" key="1">
    <citation type="journal article" date="2018" name="Sci. Rep.">
        <title>Genomic signatures of local adaptation to the degree of environmental predictability in rotifers.</title>
        <authorList>
            <person name="Franch-Gras L."/>
            <person name="Hahn C."/>
            <person name="Garcia-Roger E.M."/>
            <person name="Carmona M.J."/>
            <person name="Serra M."/>
            <person name="Gomez A."/>
        </authorList>
    </citation>
    <scope>NUCLEOTIDE SEQUENCE [LARGE SCALE GENOMIC DNA]</scope>
    <source>
        <strain evidence="1">HYR1</strain>
    </source>
</reference>
<name>A0A3M7T5W0_BRAPC</name>
<proteinExistence type="predicted"/>
<comment type="caution">
    <text evidence="1">The sequence shown here is derived from an EMBL/GenBank/DDBJ whole genome shotgun (WGS) entry which is preliminary data.</text>
</comment>
<dbReference type="EMBL" id="REGN01000233">
    <property type="protein sequence ID" value="RNA43361.1"/>
    <property type="molecule type" value="Genomic_DNA"/>
</dbReference>
<dbReference type="Proteomes" id="UP000276133">
    <property type="component" value="Unassembled WGS sequence"/>
</dbReference>
<evidence type="ECO:0000313" key="1">
    <source>
        <dbReference type="EMBL" id="RNA43361.1"/>
    </source>
</evidence>
<dbReference type="AlphaFoldDB" id="A0A3M7T5W0"/>
<protein>
    <submittedName>
        <fullName evidence="1">Uncharacterized protein</fullName>
    </submittedName>
</protein>
<gene>
    <name evidence="1" type="ORF">BpHYR1_033722</name>
</gene>
<feature type="non-terminal residue" evidence="1">
    <location>
        <position position="1"/>
    </location>
</feature>
<evidence type="ECO:0000313" key="2">
    <source>
        <dbReference type="Proteomes" id="UP000276133"/>
    </source>
</evidence>
<organism evidence="1 2">
    <name type="scientific">Brachionus plicatilis</name>
    <name type="common">Marine rotifer</name>
    <name type="synonym">Brachionus muelleri</name>
    <dbReference type="NCBI Taxonomy" id="10195"/>
    <lineage>
        <taxon>Eukaryota</taxon>
        <taxon>Metazoa</taxon>
        <taxon>Spiralia</taxon>
        <taxon>Gnathifera</taxon>
        <taxon>Rotifera</taxon>
        <taxon>Eurotatoria</taxon>
        <taxon>Monogononta</taxon>
        <taxon>Pseudotrocha</taxon>
        <taxon>Ploima</taxon>
        <taxon>Brachionidae</taxon>
        <taxon>Brachionus</taxon>
    </lineage>
</organism>
<accession>A0A3M7T5W0</accession>